<evidence type="ECO:0000259" key="1">
    <source>
        <dbReference type="Pfam" id="PF12544"/>
    </source>
</evidence>
<organism evidence="2 3">
    <name type="scientific">Bacillus subtilis subsp. subtilis</name>
    <dbReference type="NCBI Taxonomy" id="135461"/>
    <lineage>
        <taxon>Bacteria</taxon>
        <taxon>Bacillati</taxon>
        <taxon>Bacillota</taxon>
        <taxon>Bacilli</taxon>
        <taxon>Bacillales</taxon>
        <taxon>Bacillaceae</taxon>
        <taxon>Bacillus</taxon>
    </lineage>
</organism>
<feature type="domain" description="Lysine-2,3-aminomutase C-terminal" evidence="1">
    <location>
        <begin position="2"/>
        <end position="86"/>
    </location>
</feature>
<dbReference type="EC" id="5.4.3.2" evidence="2"/>
<evidence type="ECO:0000313" key="2">
    <source>
        <dbReference type="EMBL" id="KIL32557.1"/>
    </source>
</evidence>
<reference evidence="2 3" key="1">
    <citation type="submission" date="2014-11" db="EMBL/GenBank/DDBJ databases">
        <title>Draft Genome Sequences of Nine Bacillus subtilis Strains that Form Spores with High Heat-Resistance.</title>
        <authorList>
            <person name="Krawcyk A.O."/>
            <person name="Berendsen E.M."/>
            <person name="de Jong A."/>
            <person name="Holsappel S."/>
            <person name="Eijlander R.T."/>
            <person name="Wells-Bennik M."/>
            <person name="Kuipers O.P."/>
        </authorList>
    </citation>
    <scope>NUCLEOTIDE SEQUENCE [LARGE SCALE GENOMIC DNA]</scope>
    <source>
        <strain evidence="2 3">B4067</strain>
    </source>
</reference>
<name>A0ABD3ZWX6_BACIU</name>
<dbReference type="AlphaFoldDB" id="A0ABD3ZWX6"/>
<dbReference type="GO" id="GO:0050066">
    <property type="term" value="F:L-lysine 2,3-aminomutase activity"/>
    <property type="evidence" value="ECO:0007669"/>
    <property type="project" value="UniProtKB-EC"/>
</dbReference>
<keyword evidence="2" id="KW-0413">Isomerase</keyword>
<sequence length="110" mass="12753">MILRNFEGVITSYPEPENYIPNQADAYFESVFPEIADKKDPVGLSAIFADKEVSFTPENVDRIKRREAYIANPEHETLKDRREKRDQLKEKKFLAQQKKQKETECGGDSS</sequence>
<evidence type="ECO:0000313" key="3">
    <source>
        <dbReference type="Proteomes" id="UP000031970"/>
    </source>
</evidence>
<dbReference type="Proteomes" id="UP000031970">
    <property type="component" value="Unassembled WGS sequence"/>
</dbReference>
<comment type="caution">
    <text evidence="2">The sequence shown here is derived from an EMBL/GenBank/DDBJ whole genome shotgun (WGS) entry which is preliminary data.</text>
</comment>
<dbReference type="InterPro" id="IPR025895">
    <property type="entry name" value="LAM_C_dom"/>
</dbReference>
<gene>
    <name evidence="2" type="ORF">B4067_2190</name>
</gene>
<dbReference type="EMBL" id="JSXS01000026">
    <property type="protein sequence ID" value="KIL32557.1"/>
    <property type="molecule type" value="Genomic_DNA"/>
</dbReference>
<dbReference type="Pfam" id="PF12544">
    <property type="entry name" value="LAM_C"/>
    <property type="match status" value="1"/>
</dbReference>
<proteinExistence type="predicted"/>
<protein>
    <submittedName>
        <fullName evidence="2">Lysine 2,3-aminomutase</fullName>
        <ecNumber evidence="2">5.4.3.2</ecNumber>
    </submittedName>
</protein>
<accession>A0ABD3ZWX6</accession>
<dbReference type="Gene3D" id="6.20.120.40">
    <property type="match status" value="1"/>
</dbReference>